<keyword evidence="4" id="KW-1185">Reference proteome</keyword>
<feature type="region of interest" description="Disordered" evidence="2">
    <location>
        <begin position="1"/>
        <end position="49"/>
    </location>
</feature>
<evidence type="ECO:0000313" key="3">
    <source>
        <dbReference type="EMBL" id="KAJ7018325.1"/>
    </source>
</evidence>
<organism evidence="3 4">
    <name type="scientific">Mycena alexandri</name>
    <dbReference type="NCBI Taxonomy" id="1745969"/>
    <lineage>
        <taxon>Eukaryota</taxon>
        <taxon>Fungi</taxon>
        <taxon>Dikarya</taxon>
        <taxon>Basidiomycota</taxon>
        <taxon>Agaricomycotina</taxon>
        <taxon>Agaricomycetes</taxon>
        <taxon>Agaricomycetidae</taxon>
        <taxon>Agaricales</taxon>
        <taxon>Marasmiineae</taxon>
        <taxon>Mycenaceae</taxon>
        <taxon>Mycena</taxon>
    </lineage>
</organism>
<proteinExistence type="predicted"/>
<dbReference type="AlphaFoldDB" id="A0AAD6S1T1"/>
<dbReference type="Proteomes" id="UP001218188">
    <property type="component" value="Unassembled WGS sequence"/>
</dbReference>
<keyword evidence="1" id="KW-0175">Coiled coil</keyword>
<sequence length="1066" mass="118205">MDVDPKPSTTRPQSPRDFEKDHDLDYEDPHADDLKTKRRGRKVASDDTVEGLTAQLQRLKLDYAIAKDREARAEETKKVSQKEIRELHEMIARNAMEIGTLRTKIDVYLGDIKDLKACLREKAEEIREQAGEIRDLRETIDGLEAENGREGGRKRQRTSDYAGDASTRQSSVSTRSGEGPRATAATKRDEPAVGDVAMEVASTAVSAAKQVIPTGPRARKSGTAGDRARGPPNTFGVDFTPAGPPQPTVAGAPLTFRPTPRWAQHMFEVPPQVANHPLDEHGFPTTAAGWHEQQQLQHSRKVWVPAFNQFYLFAYSRAVPEAQRTEVQELASKHYYMPDWFADTLRAVYEAERGMKNREKFPKLKRLEVGFDPELVAEIIQAKELTLRGCAFTDAFQTLDLRLVRGRTLLDLTSTRPEGKQARTTALESERISLEVQIVTVFASPGLYARRLEALKIAIAPEMHLEPWPTPITVPVDTDDVVQRFAHMGVPIYLVNDALVFARAWLSDRTNVPLGWTVAELDEKLGRSRGVPESAPEYFPRSPYLSWARECYNVLNFEYSSWLHPELHPIPRPPNSEIACRIAQGHGHKVENHNVLRWHNPFVEAPEKVTMRNRAKQNNYPASPFRPHRGQPAPPPVPMCMPGTPLAFANNLQRHAMNTTGFNSSMNTIPPQMLLTHEPIKASAPPAVPRSEDSLMEDAGLSASIYAPSPIVSPAKIDTRTRAQSPEMEDIPSSPTVSETFSEEMERTKAARAELLQPPEDLSALLEGTKGGPVSAGNETMEQMMDAVMDIPAEGIMGGMPIFSYIESGFFLTRILHGRRETRLEWESVLSSYKGSIWCELTLTELEMRSAEVMTKFDLKRKQFEEAANTAKKQKSAVYVALEGGCNVYSLVNLLLTPLTLVGSTTQRLKTSVPELAAEYSPTALRHIGPHWPRAVAQITTGATILGCQPPAMSSPTGIELGSVGVTGVPCRGEGAGTVDGTISLGFEKNLFSEAKIGFFFGGFGPFFSSNSFWRLRARHPGLSLWFAIRLASPPEPTFIACLHVGQMRWPSGCVLPRSTPSFSIF</sequence>
<feature type="coiled-coil region" evidence="1">
    <location>
        <begin position="49"/>
        <end position="76"/>
    </location>
</feature>
<comment type="caution">
    <text evidence="3">The sequence shown here is derived from an EMBL/GenBank/DDBJ whole genome shotgun (WGS) entry which is preliminary data.</text>
</comment>
<feature type="compositionally biased region" description="Basic and acidic residues" evidence="2">
    <location>
        <begin position="141"/>
        <end position="153"/>
    </location>
</feature>
<feature type="compositionally biased region" description="Basic and acidic residues" evidence="2">
    <location>
        <begin position="14"/>
        <end position="35"/>
    </location>
</feature>
<protein>
    <submittedName>
        <fullName evidence="3">Uncharacterized protein</fullName>
    </submittedName>
</protein>
<gene>
    <name evidence="3" type="ORF">C8F04DRAFT_1199055</name>
</gene>
<evidence type="ECO:0000313" key="4">
    <source>
        <dbReference type="Proteomes" id="UP001218188"/>
    </source>
</evidence>
<accession>A0AAD6S1T1</accession>
<feature type="region of interest" description="Disordered" evidence="2">
    <location>
        <begin position="141"/>
        <end position="193"/>
    </location>
</feature>
<feature type="compositionally biased region" description="Polar residues" evidence="2">
    <location>
        <begin position="166"/>
        <end position="176"/>
    </location>
</feature>
<feature type="region of interest" description="Disordered" evidence="2">
    <location>
        <begin position="213"/>
        <end position="244"/>
    </location>
</feature>
<reference evidence="3" key="1">
    <citation type="submission" date="2023-03" db="EMBL/GenBank/DDBJ databases">
        <title>Massive genome expansion in bonnet fungi (Mycena s.s.) driven by repeated elements and novel gene families across ecological guilds.</title>
        <authorList>
            <consortium name="Lawrence Berkeley National Laboratory"/>
            <person name="Harder C.B."/>
            <person name="Miyauchi S."/>
            <person name="Viragh M."/>
            <person name="Kuo A."/>
            <person name="Thoen E."/>
            <person name="Andreopoulos B."/>
            <person name="Lu D."/>
            <person name="Skrede I."/>
            <person name="Drula E."/>
            <person name="Henrissat B."/>
            <person name="Morin E."/>
            <person name="Kohler A."/>
            <person name="Barry K."/>
            <person name="LaButti K."/>
            <person name="Morin E."/>
            <person name="Salamov A."/>
            <person name="Lipzen A."/>
            <person name="Mereny Z."/>
            <person name="Hegedus B."/>
            <person name="Baldrian P."/>
            <person name="Stursova M."/>
            <person name="Weitz H."/>
            <person name="Taylor A."/>
            <person name="Grigoriev I.V."/>
            <person name="Nagy L.G."/>
            <person name="Martin F."/>
            <person name="Kauserud H."/>
        </authorList>
    </citation>
    <scope>NUCLEOTIDE SEQUENCE</scope>
    <source>
        <strain evidence="3">CBHHK200</strain>
    </source>
</reference>
<name>A0AAD6S1T1_9AGAR</name>
<dbReference type="EMBL" id="JARJCM010000344">
    <property type="protein sequence ID" value="KAJ7018325.1"/>
    <property type="molecule type" value="Genomic_DNA"/>
</dbReference>
<evidence type="ECO:0000256" key="1">
    <source>
        <dbReference type="SAM" id="Coils"/>
    </source>
</evidence>
<evidence type="ECO:0000256" key="2">
    <source>
        <dbReference type="SAM" id="MobiDB-lite"/>
    </source>
</evidence>